<evidence type="ECO:0000259" key="8">
    <source>
        <dbReference type="Pfam" id="PF01467"/>
    </source>
</evidence>
<dbReference type="SUPFAM" id="SSF52374">
    <property type="entry name" value="Nucleotidylyl transferase"/>
    <property type="match status" value="1"/>
</dbReference>
<dbReference type="GO" id="GO:0005975">
    <property type="term" value="P:carbohydrate metabolic process"/>
    <property type="evidence" value="ECO:0007669"/>
    <property type="project" value="InterPro"/>
</dbReference>
<keyword evidence="3" id="KW-0548">Nucleotidyltransferase</keyword>
<feature type="domain" description="Cytidyltransferase-like" evidence="8">
    <location>
        <begin position="29"/>
        <end position="123"/>
    </location>
</feature>
<evidence type="ECO:0000256" key="3">
    <source>
        <dbReference type="ARBA" id="ARBA00022695"/>
    </source>
</evidence>
<dbReference type="Gene3D" id="3.40.50.620">
    <property type="entry name" value="HUPs"/>
    <property type="match status" value="1"/>
</dbReference>
<dbReference type="AlphaFoldDB" id="A0A381VPR8"/>
<proteinExistence type="predicted"/>
<dbReference type="GO" id="GO:0016779">
    <property type="term" value="F:nucleotidyltransferase activity"/>
    <property type="evidence" value="ECO:0007669"/>
    <property type="project" value="UniProtKB-KW"/>
</dbReference>
<keyword evidence="4" id="KW-0547">Nucleotide-binding</keyword>
<keyword evidence="6" id="KW-0119">Carbohydrate metabolism</keyword>
<sequence length="162" mass="17841">MKRTPESKILSREDCRNQFGPQRDMEVVFTNGCFDVLHPGHVAYLNEARSLADVLIVGVNSDASMQLLNKGPGRPVMSEFDRAFMVAALESVDVVCVFDDDTPAELISEIVPDVLVKGADYTLEGLVGRKIVEDAGGRVGLIPLHEDYSSTNLLIRIREAHE</sequence>
<dbReference type="InterPro" id="IPR011914">
    <property type="entry name" value="RfaE_dom_II"/>
</dbReference>
<evidence type="ECO:0000256" key="7">
    <source>
        <dbReference type="ARBA" id="ARBA00047428"/>
    </source>
</evidence>
<comment type="catalytic activity">
    <reaction evidence="7">
        <text>D-glycero-beta-D-manno-heptose 1-phosphate + ATP + H(+) = ADP-D-glycero-beta-D-manno-heptose + diphosphate</text>
        <dbReference type="Rhea" id="RHEA:27465"/>
        <dbReference type="ChEBI" id="CHEBI:15378"/>
        <dbReference type="ChEBI" id="CHEBI:30616"/>
        <dbReference type="ChEBI" id="CHEBI:33019"/>
        <dbReference type="ChEBI" id="CHEBI:59967"/>
        <dbReference type="ChEBI" id="CHEBI:61593"/>
        <dbReference type="EC" id="2.7.7.70"/>
    </reaction>
</comment>
<dbReference type="EMBL" id="UINC01009430">
    <property type="protein sequence ID" value="SVA42300.1"/>
    <property type="molecule type" value="Genomic_DNA"/>
</dbReference>
<keyword evidence="5" id="KW-0067">ATP-binding</keyword>
<gene>
    <name evidence="9" type="ORF">METZ01_LOCUS95154</name>
</gene>
<dbReference type="Pfam" id="PF01467">
    <property type="entry name" value="CTP_transf_like"/>
    <property type="match status" value="1"/>
</dbReference>
<dbReference type="GO" id="GO:0005524">
    <property type="term" value="F:ATP binding"/>
    <property type="evidence" value="ECO:0007669"/>
    <property type="project" value="UniProtKB-KW"/>
</dbReference>
<dbReference type="InterPro" id="IPR014729">
    <property type="entry name" value="Rossmann-like_a/b/a_fold"/>
</dbReference>
<evidence type="ECO:0000256" key="1">
    <source>
        <dbReference type="ARBA" id="ARBA00012519"/>
    </source>
</evidence>
<dbReference type="EC" id="2.7.7.70" evidence="1"/>
<dbReference type="NCBIfam" id="TIGR00125">
    <property type="entry name" value="cyt_tran_rel"/>
    <property type="match status" value="1"/>
</dbReference>
<evidence type="ECO:0000313" key="9">
    <source>
        <dbReference type="EMBL" id="SVA42300.1"/>
    </source>
</evidence>
<evidence type="ECO:0000256" key="6">
    <source>
        <dbReference type="ARBA" id="ARBA00023277"/>
    </source>
</evidence>
<dbReference type="InterPro" id="IPR004821">
    <property type="entry name" value="Cyt_trans-like"/>
</dbReference>
<dbReference type="InterPro" id="IPR050385">
    <property type="entry name" value="Archaeal_FAD_synthase"/>
</dbReference>
<accession>A0A381VPR8</accession>
<evidence type="ECO:0000256" key="4">
    <source>
        <dbReference type="ARBA" id="ARBA00022741"/>
    </source>
</evidence>
<keyword evidence="2" id="KW-0808">Transferase</keyword>
<dbReference type="NCBIfam" id="TIGR02199">
    <property type="entry name" value="rfaE_dom_II"/>
    <property type="match status" value="1"/>
</dbReference>
<dbReference type="GO" id="GO:0016773">
    <property type="term" value="F:phosphotransferase activity, alcohol group as acceptor"/>
    <property type="evidence" value="ECO:0007669"/>
    <property type="project" value="InterPro"/>
</dbReference>
<evidence type="ECO:0000256" key="5">
    <source>
        <dbReference type="ARBA" id="ARBA00022840"/>
    </source>
</evidence>
<reference evidence="9" key="1">
    <citation type="submission" date="2018-05" db="EMBL/GenBank/DDBJ databases">
        <authorList>
            <person name="Lanie J.A."/>
            <person name="Ng W.-L."/>
            <person name="Kazmierczak K.M."/>
            <person name="Andrzejewski T.M."/>
            <person name="Davidsen T.M."/>
            <person name="Wayne K.J."/>
            <person name="Tettelin H."/>
            <person name="Glass J.I."/>
            <person name="Rusch D."/>
            <person name="Podicherti R."/>
            <person name="Tsui H.-C.T."/>
            <person name="Winkler M.E."/>
        </authorList>
    </citation>
    <scope>NUCLEOTIDE SEQUENCE</scope>
</reference>
<name>A0A381VPR8_9ZZZZ</name>
<dbReference type="PANTHER" id="PTHR43793">
    <property type="entry name" value="FAD SYNTHASE"/>
    <property type="match status" value="1"/>
</dbReference>
<protein>
    <recommendedName>
        <fullName evidence="1">D-glycero-beta-D-manno-heptose 1-phosphate adenylyltransferase</fullName>
        <ecNumber evidence="1">2.7.7.70</ecNumber>
    </recommendedName>
</protein>
<dbReference type="PANTHER" id="PTHR43793:SF2">
    <property type="entry name" value="BIFUNCTIONAL PROTEIN HLDE"/>
    <property type="match status" value="1"/>
</dbReference>
<evidence type="ECO:0000256" key="2">
    <source>
        <dbReference type="ARBA" id="ARBA00022679"/>
    </source>
</evidence>
<organism evidence="9">
    <name type="scientific">marine metagenome</name>
    <dbReference type="NCBI Taxonomy" id="408172"/>
    <lineage>
        <taxon>unclassified sequences</taxon>
        <taxon>metagenomes</taxon>
        <taxon>ecological metagenomes</taxon>
    </lineage>
</organism>